<dbReference type="AlphaFoldDB" id="A0A9W9FRC3"/>
<dbReference type="OrthoDB" id="2906425at2759"/>
<accession>A0A9W9FRC3</accession>
<dbReference type="GeneID" id="81392093"/>
<dbReference type="Proteomes" id="UP001141434">
    <property type="component" value="Unassembled WGS sequence"/>
</dbReference>
<reference evidence="1" key="1">
    <citation type="submission" date="2022-11" db="EMBL/GenBank/DDBJ databases">
        <authorList>
            <person name="Petersen C."/>
        </authorList>
    </citation>
    <scope>NUCLEOTIDE SEQUENCE</scope>
    <source>
        <strain evidence="1">IBT 34128</strain>
    </source>
</reference>
<keyword evidence="2" id="KW-1185">Reference proteome</keyword>
<protein>
    <submittedName>
        <fullName evidence="1">Uncharacterized protein</fullName>
    </submittedName>
</protein>
<dbReference type="RefSeq" id="XP_056513992.1">
    <property type="nucleotide sequence ID" value="XM_056652925.1"/>
</dbReference>
<organism evidence="1 2">
    <name type="scientific">Penicillium alfredii</name>
    <dbReference type="NCBI Taxonomy" id="1506179"/>
    <lineage>
        <taxon>Eukaryota</taxon>
        <taxon>Fungi</taxon>
        <taxon>Dikarya</taxon>
        <taxon>Ascomycota</taxon>
        <taxon>Pezizomycotina</taxon>
        <taxon>Eurotiomycetes</taxon>
        <taxon>Eurotiomycetidae</taxon>
        <taxon>Eurotiales</taxon>
        <taxon>Aspergillaceae</taxon>
        <taxon>Penicillium</taxon>
    </lineage>
</organism>
<proteinExistence type="predicted"/>
<sequence>MIHDQLCNIVGSLRQLEPDPVHQFIETKRRTFLVHQRFQLLALCLDSVVAPSPKGLQDPYRHLLPDDGKITFTQADLYRGNLVISKAHQLTFLPSWTGHSQDGGLTIGNTAQPSTRAAMMIDGAGSFMVKILCP</sequence>
<dbReference type="EMBL" id="JAPMSZ010000004">
    <property type="protein sequence ID" value="KAJ5104996.1"/>
    <property type="molecule type" value="Genomic_DNA"/>
</dbReference>
<evidence type="ECO:0000313" key="1">
    <source>
        <dbReference type="EMBL" id="KAJ5104996.1"/>
    </source>
</evidence>
<reference evidence="1" key="2">
    <citation type="journal article" date="2023" name="IMA Fungus">
        <title>Comparative genomic study of the Penicillium genus elucidates a diverse pangenome and 15 lateral gene transfer events.</title>
        <authorList>
            <person name="Petersen C."/>
            <person name="Sorensen T."/>
            <person name="Nielsen M.R."/>
            <person name="Sondergaard T.E."/>
            <person name="Sorensen J.L."/>
            <person name="Fitzpatrick D.A."/>
            <person name="Frisvad J.C."/>
            <person name="Nielsen K.L."/>
        </authorList>
    </citation>
    <scope>NUCLEOTIDE SEQUENCE</scope>
    <source>
        <strain evidence="1">IBT 34128</strain>
    </source>
</reference>
<name>A0A9W9FRC3_9EURO</name>
<gene>
    <name evidence="1" type="ORF">NUU61_002343</name>
</gene>
<comment type="caution">
    <text evidence="1">The sequence shown here is derived from an EMBL/GenBank/DDBJ whole genome shotgun (WGS) entry which is preliminary data.</text>
</comment>
<evidence type="ECO:0000313" key="2">
    <source>
        <dbReference type="Proteomes" id="UP001141434"/>
    </source>
</evidence>